<dbReference type="RefSeq" id="WP_069014418.1">
    <property type="nucleotide sequence ID" value="NZ_LVJW01000003.1"/>
</dbReference>
<evidence type="ECO:0000256" key="2">
    <source>
        <dbReference type="SAM" id="SignalP"/>
    </source>
</evidence>
<protein>
    <recommendedName>
        <fullName evidence="5">Chromosome partitioning protein ParB</fullName>
    </recommendedName>
</protein>
<name>A0A1E2USM0_9GAMM</name>
<keyword evidence="2" id="KW-0732">Signal</keyword>
<gene>
    <name evidence="3" type="ORF">A3196_13745</name>
</gene>
<reference evidence="3 4" key="1">
    <citation type="submission" date="2016-03" db="EMBL/GenBank/DDBJ databases">
        <title>Chemosynthetic sulphur-oxidizing symbionts of marine invertebrate animals are capable of nitrogen fixation.</title>
        <authorList>
            <person name="Petersen J.M."/>
            <person name="Kemper A."/>
            <person name="Gruber-Vodicka H."/>
            <person name="Cardini U."/>
            <person name="Geest Mvander."/>
            <person name="Kleiner M."/>
            <person name="Bulgheresi S."/>
            <person name="Fussmann M."/>
            <person name="Herbold C."/>
            <person name="Seah B.K.B."/>
            <person name="Antony C.Paul."/>
            <person name="Liu D."/>
            <person name="Belitz A."/>
            <person name="Weber M."/>
        </authorList>
    </citation>
    <scope>NUCLEOTIDE SEQUENCE [LARGE SCALE GENOMIC DNA]</scope>
    <source>
        <strain evidence="3">G_D</strain>
    </source>
</reference>
<feature type="chain" id="PRO_5009119173" description="Chromosome partitioning protein ParB" evidence="2">
    <location>
        <begin position="27"/>
        <end position="134"/>
    </location>
</feature>
<proteinExistence type="predicted"/>
<dbReference type="EMBL" id="LVJZ01000003">
    <property type="protein sequence ID" value="ODB97729.1"/>
    <property type="molecule type" value="Genomic_DNA"/>
</dbReference>
<feature type="signal peptide" evidence="2">
    <location>
        <begin position="1"/>
        <end position="26"/>
    </location>
</feature>
<evidence type="ECO:0000313" key="3">
    <source>
        <dbReference type="EMBL" id="ODB97729.1"/>
    </source>
</evidence>
<dbReference type="AlphaFoldDB" id="A0A1E2USM0"/>
<accession>A0A1E2USM0</accession>
<comment type="caution">
    <text evidence="3">The sequence shown here is derived from an EMBL/GenBank/DDBJ whole genome shotgun (WGS) entry which is preliminary data.</text>
</comment>
<keyword evidence="4" id="KW-1185">Reference proteome</keyword>
<feature type="compositionally biased region" description="Basic and acidic residues" evidence="1">
    <location>
        <begin position="110"/>
        <end position="121"/>
    </location>
</feature>
<organism evidence="3 4">
    <name type="scientific">Candidatus Thiodiazotropha endoloripes</name>
    <dbReference type="NCBI Taxonomy" id="1818881"/>
    <lineage>
        <taxon>Bacteria</taxon>
        <taxon>Pseudomonadati</taxon>
        <taxon>Pseudomonadota</taxon>
        <taxon>Gammaproteobacteria</taxon>
        <taxon>Chromatiales</taxon>
        <taxon>Sedimenticolaceae</taxon>
        <taxon>Candidatus Thiodiazotropha</taxon>
    </lineage>
</organism>
<evidence type="ECO:0000256" key="1">
    <source>
        <dbReference type="SAM" id="MobiDB-lite"/>
    </source>
</evidence>
<evidence type="ECO:0008006" key="5">
    <source>
        <dbReference type="Google" id="ProtNLM"/>
    </source>
</evidence>
<feature type="compositionally biased region" description="Basic residues" evidence="1">
    <location>
        <begin position="122"/>
        <end position="134"/>
    </location>
</feature>
<evidence type="ECO:0000313" key="4">
    <source>
        <dbReference type="Proteomes" id="UP000094849"/>
    </source>
</evidence>
<feature type="compositionally biased region" description="Basic and acidic residues" evidence="1">
    <location>
        <begin position="81"/>
        <end position="103"/>
    </location>
</feature>
<dbReference type="Proteomes" id="UP000094849">
    <property type="component" value="Unassembled WGS sequence"/>
</dbReference>
<feature type="region of interest" description="Disordered" evidence="1">
    <location>
        <begin position="62"/>
        <end position="134"/>
    </location>
</feature>
<sequence>MSISFRGVFLSAVIACLILFHPTASAAKACKGMSKSACSSNANCSWVKSYTTKTGAKVNAYCRTKSGKKSSSKSTSSKQKTGKDSAKSVNKDKKKKSSSEKSKQSKNKAKVTDKKKKESSKEKKKKKEKKSSKS</sequence>